<evidence type="ECO:0000259" key="20">
    <source>
        <dbReference type="PROSITE" id="PS51165"/>
    </source>
</evidence>
<evidence type="ECO:0000256" key="9">
    <source>
        <dbReference type="ARBA" id="ARBA00022977"/>
    </source>
</evidence>
<evidence type="ECO:0000256" key="7">
    <source>
        <dbReference type="ARBA" id="ARBA00022840"/>
    </source>
</evidence>
<dbReference type="GO" id="GO:0005829">
    <property type="term" value="C:cytosol"/>
    <property type="evidence" value="ECO:0007669"/>
    <property type="project" value="TreeGrafter"/>
</dbReference>
<comment type="catalytic activity">
    <reaction evidence="10 19">
        <text>[ThiI sulfur-carrier protein]-S-sulfanyl-L-cysteine + a uridine in tRNA + 2 reduced [2Fe-2S]-[ferredoxin] + ATP + H(+) = [ThiI sulfur-carrier protein]-L-cysteine + a 4-thiouridine in tRNA + 2 oxidized [2Fe-2S]-[ferredoxin] + AMP + diphosphate</text>
        <dbReference type="Rhea" id="RHEA:24176"/>
        <dbReference type="Rhea" id="RHEA-COMP:10000"/>
        <dbReference type="Rhea" id="RHEA-COMP:10001"/>
        <dbReference type="Rhea" id="RHEA-COMP:13337"/>
        <dbReference type="Rhea" id="RHEA-COMP:13338"/>
        <dbReference type="Rhea" id="RHEA-COMP:13339"/>
        <dbReference type="Rhea" id="RHEA-COMP:13340"/>
        <dbReference type="ChEBI" id="CHEBI:15378"/>
        <dbReference type="ChEBI" id="CHEBI:29950"/>
        <dbReference type="ChEBI" id="CHEBI:30616"/>
        <dbReference type="ChEBI" id="CHEBI:33019"/>
        <dbReference type="ChEBI" id="CHEBI:33737"/>
        <dbReference type="ChEBI" id="CHEBI:33738"/>
        <dbReference type="ChEBI" id="CHEBI:61963"/>
        <dbReference type="ChEBI" id="CHEBI:65315"/>
        <dbReference type="ChEBI" id="CHEBI:136798"/>
        <dbReference type="ChEBI" id="CHEBI:456215"/>
        <dbReference type="EC" id="2.8.1.4"/>
    </reaction>
</comment>
<dbReference type="InterPro" id="IPR004114">
    <property type="entry name" value="THUMP_dom"/>
</dbReference>
<keyword evidence="8 19" id="KW-0694">RNA-binding</keyword>
<keyword evidence="3 19" id="KW-0963">Cytoplasm</keyword>
<keyword evidence="22" id="KW-1185">Reference proteome</keyword>
<evidence type="ECO:0000256" key="19">
    <source>
        <dbReference type="HAMAP-Rule" id="MF_00021"/>
    </source>
</evidence>
<dbReference type="GO" id="GO:0002937">
    <property type="term" value="P:tRNA 4-thiouridine biosynthesis"/>
    <property type="evidence" value="ECO:0007669"/>
    <property type="project" value="TreeGrafter"/>
</dbReference>
<protein>
    <recommendedName>
        <fullName evidence="15 19">Probable tRNA sulfurtransferase</fullName>
        <ecNumber evidence="14 19">2.8.1.4</ecNumber>
    </recommendedName>
    <alternativeName>
        <fullName evidence="16 19">Sulfur carrier protein ThiS sulfurtransferase</fullName>
    </alternativeName>
    <alternativeName>
        <fullName evidence="17 19">Thiamine biosynthesis protein ThiI</fullName>
    </alternativeName>
    <alternativeName>
        <fullName evidence="18 19">tRNA 4-thiouridine synthase</fullName>
    </alternativeName>
</protein>
<dbReference type="HAMAP" id="MF_00021">
    <property type="entry name" value="ThiI"/>
    <property type="match status" value="1"/>
</dbReference>
<evidence type="ECO:0000256" key="13">
    <source>
        <dbReference type="ARBA" id="ARBA00061472"/>
    </source>
</evidence>
<feature type="binding site" evidence="19">
    <location>
        <position position="288"/>
    </location>
    <ligand>
        <name>ATP</name>
        <dbReference type="ChEBI" id="CHEBI:30616"/>
    </ligand>
</feature>
<feature type="domain" description="THUMP" evidence="20">
    <location>
        <begin position="61"/>
        <end position="166"/>
    </location>
</feature>
<dbReference type="RefSeq" id="WP_190926076.1">
    <property type="nucleotide sequence ID" value="NZ_JACXJA010000007.1"/>
</dbReference>
<keyword evidence="5 19" id="KW-0808">Transferase</keyword>
<evidence type="ECO:0000256" key="5">
    <source>
        <dbReference type="ARBA" id="ARBA00022679"/>
    </source>
</evidence>
<feature type="binding site" evidence="19">
    <location>
        <position position="297"/>
    </location>
    <ligand>
        <name>ATP</name>
        <dbReference type="ChEBI" id="CHEBI:30616"/>
    </ligand>
</feature>
<dbReference type="InterPro" id="IPR020536">
    <property type="entry name" value="ThiI_AANH"/>
</dbReference>
<dbReference type="GO" id="GO:0000049">
    <property type="term" value="F:tRNA binding"/>
    <property type="evidence" value="ECO:0007669"/>
    <property type="project" value="UniProtKB-UniRule"/>
</dbReference>
<comment type="catalytic activity">
    <reaction evidence="11 19">
        <text>[ThiS sulfur-carrier protein]-C-terminal Gly-Gly-AMP + S-sulfanyl-L-cysteinyl-[cysteine desulfurase] + AH2 = [ThiS sulfur-carrier protein]-C-terminal-Gly-aminoethanethioate + L-cysteinyl-[cysteine desulfurase] + A + AMP + 2 H(+)</text>
        <dbReference type="Rhea" id="RHEA:43340"/>
        <dbReference type="Rhea" id="RHEA-COMP:12157"/>
        <dbReference type="Rhea" id="RHEA-COMP:12158"/>
        <dbReference type="Rhea" id="RHEA-COMP:12910"/>
        <dbReference type="Rhea" id="RHEA-COMP:19908"/>
        <dbReference type="ChEBI" id="CHEBI:13193"/>
        <dbReference type="ChEBI" id="CHEBI:15378"/>
        <dbReference type="ChEBI" id="CHEBI:17499"/>
        <dbReference type="ChEBI" id="CHEBI:29950"/>
        <dbReference type="ChEBI" id="CHEBI:61963"/>
        <dbReference type="ChEBI" id="CHEBI:90618"/>
        <dbReference type="ChEBI" id="CHEBI:232372"/>
        <dbReference type="ChEBI" id="CHEBI:456215"/>
    </reaction>
</comment>
<dbReference type="Gene3D" id="3.40.50.620">
    <property type="entry name" value="HUPs"/>
    <property type="match status" value="1"/>
</dbReference>
<dbReference type="FunFam" id="3.40.50.620:FF:000053">
    <property type="entry name" value="Probable tRNA sulfurtransferase"/>
    <property type="match status" value="1"/>
</dbReference>
<keyword evidence="4 19" id="KW-0820">tRNA-binding</keyword>
<dbReference type="GO" id="GO:0140741">
    <property type="term" value="F:tRNA-uracil-4 sulfurtransferase activity"/>
    <property type="evidence" value="ECO:0007669"/>
    <property type="project" value="UniProtKB-EC"/>
</dbReference>
<evidence type="ECO:0000256" key="3">
    <source>
        <dbReference type="ARBA" id="ARBA00022490"/>
    </source>
</evidence>
<dbReference type="InterPro" id="IPR003720">
    <property type="entry name" value="tRNA_STrfase"/>
</dbReference>
<dbReference type="Proteomes" id="UP000639396">
    <property type="component" value="Unassembled WGS sequence"/>
</dbReference>
<dbReference type="SMART" id="SM00981">
    <property type="entry name" value="THUMP"/>
    <property type="match status" value="1"/>
</dbReference>
<proteinExistence type="inferred from homology"/>
<dbReference type="PROSITE" id="PS51165">
    <property type="entry name" value="THUMP"/>
    <property type="match status" value="1"/>
</dbReference>
<evidence type="ECO:0000256" key="18">
    <source>
        <dbReference type="ARBA" id="ARBA00080570"/>
    </source>
</evidence>
<evidence type="ECO:0000256" key="17">
    <source>
        <dbReference type="ARBA" id="ARBA00077849"/>
    </source>
</evidence>
<evidence type="ECO:0000256" key="12">
    <source>
        <dbReference type="ARBA" id="ARBA00058382"/>
    </source>
</evidence>
<evidence type="ECO:0000256" key="6">
    <source>
        <dbReference type="ARBA" id="ARBA00022741"/>
    </source>
</evidence>
<name>A0A927GZS8_9BACL</name>
<organism evidence="21 22">
    <name type="scientific">Paenibacillus oceani</name>
    <dbReference type="NCBI Taxonomy" id="2772510"/>
    <lineage>
        <taxon>Bacteria</taxon>
        <taxon>Bacillati</taxon>
        <taxon>Bacillota</taxon>
        <taxon>Bacilli</taxon>
        <taxon>Bacillales</taxon>
        <taxon>Paenibacillaceae</taxon>
        <taxon>Paenibacillus</taxon>
    </lineage>
</organism>
<comment type="caution">
    <text evidence="21">The sequence shown here is derived from an EMBL/GenBank/DDBJ whole genome shotgun (WGS) entry which is preliminary data.</text>
</comment>
<dbReference type="Pfam" id="PF22025">
    <property type="entry name" value="ThiI_fer"/>
    <property type="match status" value="1"/>
</dbReference>
<gene>
    <name evidence="19 21" type="primary">thiI</name>
    <name evidence="21" type="ORF">IDH45_07225</name>
</gene>
<keyword evidence="9 19" id="KW-0784">Thiamine biosynthesis</keyword>
<dbReference type="CDD" id="cd01712">
    <property type="entry name" value="PPase_ThiI"/>
    <property type="match status" value="1"/>
</dbReference>
<dbReference type="PANTHER" id="PTHR43209:SF1">
    <property type="entry name" value="TRNA SULFURTRANSFERASE"/>
    <property type="match status" value="1"/>
</dbReference>
<dbReference type="GO" id="GO:0009228">
    <property type="term" value="P:thiamine biosynthetic process"/>
    <property type="evidence" value="ECO:0007669"/>
    <property type="project" value="UniProtKB-KW"/>
</dbReference>
<keyword evidence="6 19" id="KW-0547">Nucleotide-binding</keyword>
<feature type="binding site" evidence="19">
    <location>
        <position position="266"/>
    </location>
    <ligand>
        <name>ATP</name>
        <dbReference type="ChEBI" id="CHEBI:30616"/>
    </ligand>
</feature>
<dbReference type="CDD" id="cd11716">
    <property type="entry name" value="THUMP_ThiI"/>
    <property type="match status" value="1"/>
</dbReference>
<evidence type="ECO:0000256" key="11">
    <source>
        <dbReference type="ARBA" id="ARBA00052330"/>
    </source>
</evidence>
<reference evidence="21" key="1">
    <citation type="submission" date="2020-09" db="EMBL/GenBank/DDBJ databases">
        <title>A novel bacterium of genus Paenibacillus, isolated from South China Sea.</title>
        <authorList>
            <person name="Huang H."/>
            <person name="Mo K."/>
            <person name="Hu Y."/>
        </authorList>
    </citation>
    <scope>NUCLEOTIDE SEQUENCE</scope>
    <source>
        <strain evidence="21">IB182363</strain>
    </source>
</reference>
<evidence type="ECO:0000256" key="16">
    <source>
        <dbReference type="ARBA" id="ARBA00075337"/>
    </source>
</evidence>
<comment type="function">
    <text evidence="12 19">Catalyzes the ATP-dependent transfer of a sulfur to tRNA to produce 4-thiouridine in position 8 of tRNAs, which functions as a near-UV photosensor. Also catalyzes the transfer of sulfur to the sulfur carrier protein ThiS, forming ThiS-thiocarboxylate. This is a step in the synthesis of thiazole, in the thiamine biosynthesis pathway. The sulfur is donated as persulfide by IscS.</text>
</comment>
<evidence type="ECO:0000313" key="21">
    <source>
        <dbReference type="EMBL" id="MBD2861769.1"/>
    </source>
</evidence>
<dbReference type="GO" id="GO:0009229">
    <property type="term" value="P:thiamine diphosphate biosynthetic process"/>
    <property type="evidence" value="ECO:0007669"/>
    <property type="project" value="UniProtKB-UniRule"/>
</dbReference>
<accession>A0A927GZS8</accession>
<dbReference type="EMBL" id="JACXJA010000007">
    <property type="protein sequence ID" value="MBD2861769.1"/>
    <property type="molecule type" value="Genomic_DNA"/>
</dbReference>
<dbReference type="Gene3D" id="3.30.2130.30">
    <property type="match status" value="1"/>
</dbReference>
<dbReference type="NCBIfam" id="TIGR00342">
    <property type="entry name" value="tRNA uracil 4-sulfurtransferase ThiI"/>
    <property type="match status" value="1"/>
</dbReference>
<feature type="binding site" evidence="19">
    <location>
        <begin position="209"/>
        <end position="210"/>
    </location>
    <ligand>
        <name>ATP</name>
        <dbReference type="ChEBI" id="CHEBI:30616"/>
    </ligand>
</feature>
<evidence type="ECO:0000256" key="1">
    <source>
        <dbReference type="ARBA" id="ARBA00004496"/>
    </source>
</evidence>
<feature type="binding site" evidence="19">
    <location>
        <begin position="184"/>
        <end position="185"/>
    </location>
    <ligand>
        <name>ATP</name>
        <dbReference type="ChEBI" id="CHEBI:30616"/>
    </ligand>
</feature>
<dbReference type="InterPro" id="IPR014729">
    <property type="entry name" value="Rossmann-like_a/b/a_fold"/>
</dbReference>
<keyword evidence="7 19" id="KW-0067">ATP-binding</keyword>
<dbReference type="GO" id="GO:0005524">
    <property type="term" value="F:ATP binding"/>
    <property type="evidence" value="ECO:0007669"/>
    <property type="project" value="UniProtKB-UniRule"/>
</dbReference>
<comment type="subcellular location">
    <subcellularLocation>
        <location evidence="1 19">Cytoplasm</location>
    </subcellularLocation>
</comment>
<dbReference type="AlphaFoldDB" id="A0A927GZS8"/>
<dbReference type="PANTHER" id="PTHR43209">
    <property type="entry name" value="TRNA SULFURTRANSFERASE"/>
    <property type="match status" value="1"/>
</dbReference>
<dbReference type="EC" id="2.8.1.4" evidence="14 19"/>
<comment type="similarity">
    <text evidence="13 19">Belongs to the ThiI family.</text>
</comment>
<dbReference type="GO" id="GO:0052837">
    <property type="term" value="P:thiazole biosynthetic process"/>
    <property type="evidence" value="ECO:0007669"/>
    <property type="project" value="TreeGrafter"/>
</dbReference>
<dbReference type="InterPro" id="IPR049962">
    <property type="entry name" value="THUMP_ThiI"/>
</dbReference>
<dbReference type="InterPro" id="IPR049961">
    <property type="entry name" value="ThiI_N"/>
</dbReference>
<dbReference type="InterPro" id="IPR054173">
    <property type="entry name" value="ThiI_fer"/>
</dbReference>
<sequence>MNTEVILLRFGELMLKGRNRNRFENQIVQQIKRVLKPLGRAVVRTESYGRMYVELNGESHADVERELSKVFGLHSFSRAIKTAPDLEEIRAAARIVMDRLERVPETFRVTVRRVNKQFPHDTFEMHQLLGGYLLESYEGLKVDVHEPQVNVHVEIRHQEAFVYIGTLPGPGGFPLGSNGKAMLMLSGGIDSPVAGWFAMKRGLRIEAVHFHSYPYTSERAKQKVIDLTSVLAEYAGSIMIHMVPFTEIQTRLKESCRENLLITMMRRVMFRITEQLAEQREALAIVTGESLGQVASQTLSSMNVIGRAATLPVLRPLITMDKLEIIAISEKIETYPISILPYEDCCTLFMPKSPSTNPSLKVVEYSEKAMDWLPELIREAVEKTETMWVKPEQKSEEDHLF</sequence>
<evidence type="ECO:0000256" key="10">
    <source>
        <dbReference type="ARBA" id="ARBA00050570"/>
    </source>
</evidence>
<dbReference type="InterPro" id="IPR050102">
    <property type="entry name" value="tRNA_sulfurtransferase_ThiI"/>
</dbReference>
<evidence type="ECO:0000313" key="22">
    <source>
        <dbReference type="Proteomes" id="UP000639396"/>
    </source>
</evidence>
<evidence type="ECO:0000256" key="14">
    <source>
        <dbReference type="ARBA" id="ARBA00066827"/>
    </source>
</evidence>
<dbReference type="Pfam" id="PF02926">
    <property type="entry name" value="THUMP"/>
    <property type="match status" value="1"/>
</dbReference>
<dbReference type="GO" id="GO:0004810">
    <property type="term" value="F:CCA tRNA nucleotidyltransferase activity"/>
    <property type="evidence" value="ECO:0007669"/>
    <property type="project" value="InterPro"/>
</dbReference>
<dbReference type="SUPFAM" id="SSF52402">
    <property type="entry name" value="Adenine nucleotide alpha hydrolases-like"/>
    <property type="match status" value="1"/>
</dbReference>
<comment type="pathway">
    <text evidence="2 19">Cofactor biosynthesis; thiamine diphosphate biosynthesis.</text>
</comment>
<evidence type="ECO:0000256" key="15">
    <source>
        <dbReference type="ARBA" id="ARBA00071867"/>
    </source>
</evidence>
<dbReference type="Pfam" id="PF02568">
    <property type="entry name" value="ThiI"/>
    <property type="match status" value="1"/>
</dbReference>
<evidence type="ECO:0000256" key="4">
    <source>
        <dbReference type="ARBA" id="ARBA00022555"/>
    </source>
</evidence>
<evidence type="ECO:0000256" key="2">
    <source>
        <dbReference type="ARBA" id="ARBA00004948"/>
    </source>
</evidence>
<evidence type="ECO:0000256" key="8">
    <source>
        <dbReference type="ARBA" id="ARBA00022884"/>
    </source>
</evidence>
<dbReference type="SUPFAM" id="SSF143437">
    <property type="entry name" value="THUMP domain-like"/>
    <property type="match status" value="1"/>
</dbReference>